<feature type="region of interest" description="Disordered" evidence="1">
    <location>
        <begin position="1"/>
        <end position="41"/>
    </location>
</feature>
<evidence type="ECO:0000313" key="3">
    <source>
        <dbReference type="Proteomes" id="UP000008021"/>
    </source>
</evidence>
<organism evidence="2">
    <name type="scientific">Oryza meridionalis</name>
    <dbReference type="NCBI Taxonomy" id="40149"/>
    <lineage>
        <taxon>Eukaryota</taxon>
        <taxon>Viridiplantae</taxon>
        <taxon>Streptophyta</taxon>
        <taxon>Embryophyta</taxon>
        <taxon>Tracheophyta</taxon>
        <taxon>Spermatophyta</taxon>
        <taxon>Magnoliopsida</taxon>
        <taxon>Liliopsida</taxon>
        <taxon>Poales</taxon>
        <taxon>Poaceae</taxon>
        <taxon>BOP clade</taxon>
        <taxon>Oryzoideae</taxon>
        <taxon>Oryzeae</taxon>
        <taxon>Oryzinae</taxon>
        <taxon>Oryza</taxon>
    </lineage>
</organism>
<dbReference type="Proteomes" id="UP000008021">
    <property type="component" value="Chromosome 7"/>
</dbReference>
<reference evidence="2" key="1">
    <citation type="submission" date="2015-04" db="UniProtKB">
        <authorList>
            <consortium name="EnsemblPlants"/>
        </authorList>
    </citation>
    <scope>IDENTIFICATION</scope>
</reference>
<feature type="compositionally biased region" description="Basic and acidic residues" evidence="1">
    <location>
        <begin position="27"/>
        <end position="41"/>
    </location>
</feature>
<name>A0A0E0ECD7_9ORYZ</name>
<protein>
    <submittedName>
        <fullName evidence="2">Uncharacterized protein</fullName>
    </submittedName>
</protein>
<sequence length="91" mass="10292">MILPSFSAIDRPHAPAPHTAAAAADDDDRRAPPPGDPRKELPTELFEKHLLSLFHNVSHSSITSLLMNRCININMNVENARMTYIVKRREY</sequence>
<proteinExistence type="predicted"/>
<evidence type="ECO:0000256" key="1">
    <source>
        <dbReference type="SAM" id="MobiDB-lite"/>
    </source>
</evidence>
<accession>A0A0E0ECD7</accession>
<keyword evidence="3" id="KW-1185">Reference proteome</keyword>
<evidence type="ECO:0000313" key="2">
    <source>
        <dbReference type="EnsemblPlants" id="OMERI07G13800.2"/>
    </source>
</evidence>
<dbReference type="Gramene" id="OMERI07G13800.2">
    <property type="protein sequence ID" value="OMERI07G13800.2"/>
    <property type="gene ID" value="OMERI07G13800"/>
</dbReference>
<reference evidence="2" key="2">
    <citation type="submission" date="2018-05" db="EMBL/GenBank/DDBJ databases">
        <title>OmerRS3 (Oryza meridionalis Reference Sequence Version 3).</title>
        <authorList>
            <person name="Zhang J."/>
            <person name="Kudrna D."/>
            <person name="Lee S."/>
            <person name="Talag J."/>
            <person name="Welchert J."/>
            <person name="Wing R.A."/>
        </authorList>
    </citation>
    <scope>NUCLEOTIDE SEQUENCE [LARGE SCALE GENOMIC DNA]</scope>
    <source>
        <strain evidence="2">cv. OR44</strain>
    </source>
</reference>
<dbReference type="HOGENOM" id="CLU_2430764_0_0_1"/>
<dbReference type="EnsemblPlants" id="OMERI07G13800.2">
    <property type="protein sequence ID" value="OMERI07G13800.2"/>
    <property type="gene ID" value="OMERI07G13800"/>
</dbReference>
<dbReference type="AlphaFoldDB" id="A0A0E0ECD7"/>